<protein>
    <submittedName>
        <fullName evidence="1">Uncharacterized protein</fullName>
    </submittedName>
</protein>
<dbReference type="AlphaFoldDB" id="A0A2T8I759"/>
<dbReference type="Proteomes" id="UP000243499">
    <property type="component" value="Chromosome 8"/>
</dbReference>
<organism evidence="1">
    <name type="scientific">Panicum hallii</name>
    <dbReference type="NCBI Taxonomy" id="206008"/>
    <lineage>
        <taxon>Eukaryota</taxon>
        <taxon>Viridiplantae</taxon>
        <taxon>Streptophyta</taxon>
        <taxon>Embryophyta</taxon>
        <taxon>Tracheophyta</taxon>
        <taxon>Spermatophyta</taxon>
        <taxon>Magnoliopsida</taxon>
        <taxon>Liliopsida</taxon>
        <taxon>Poales</taxon>
        <taxon>Poaceae</taxon>
        <taxon>PACMAD clade</taxon>
        <taxon>Panicoideae</taxon>
        <taxon>Panicodae</taxon>
        <taxon>Paniceae</taxon>
        <taxon>Panicinae</taxon>
        <taxon>Panicum</taxon>
        <taxon>Panicum sect. Panicum</taxon>
    </lineage>
</organism>
<dbReference type="EMBL" id="CM008053">
    <property type="protein sequence ID" value="PVH33494.1"/>
    <property type="molecule type" value="Genomic_DNA"/>
</dbReference>
<proteinExistence type="predicted"/>
<gene>
    <name evidence="1" type="ORF">PAHAL_8G013100</name>
</gene>
<accession>A0A2T8I759</accession>
<name>A0A2T8I759_9POAL</name>
<evidence type="ECO:0000313" key="1">
    <source>
        <dbReference type="EMBL" id="PVH33494.1"/>
    </source>
</evidence>
<reference evidence="1" key="1">
    <citation type="submission" date="2018-04" db="EMBL/GenBank/DDBJ databases">
        <title>WGS assembly of Panicum hallii.</title>
        <authorList>
            <person name="Lovell J."/>
            <person name="Jenkins J."/>
            <person name="Lowry D."/>
            <person name="Mamidi S."/>
            <person name="Sreedasyam A."/>
            <person name="Weng X."/>
            <person name="Barry K."/>
            <person name="Bonette J."/>
            <person name="Campitelli B."/>
            <person name="Daum C."/>
            <person name="Gordon S."/>
            <person name="Gould B."/>
            <person name="Lipzen A."/>
            <person name="Macqueen A."/>
            <person name="Palacio-Mejia J."/>
            <person name="Plott C."/>
            <person name="Shakirov E."/>
            <person name="Shu S."/>
            <person name="Yoshinaga Y."/>
            <person name="Zane M."/>
            <person name="Rokhsar D."/>
            <person name="Grimwood J."/>
            <person name="Schmutz J."/>
            <person name="Juenger T."/>
        </authorList>
    </citation>
    <scope>NUCLEOTIDE SEQUENCE [LARGE SCALE GENOMIC DNA]</scope>
    <source>
        <strain evidence="1">FIL2</strain>
    </source>
</reference>
<dbReference type="Gramene" id="PVH33494">
    <property type="protein sequence ID" value="PVH33494"/>
    <property type="gene ID" value="PAHAL_8G013100"/>
</dbReference>
<sequence length="57" mass="6577">MLYLPPSFLNLPHVHSIMSKRHVVIRRQSCKWHDCPTVAAKCFDEALSVMFSYKIGS</sequence>